<organism evidence="2 3">
    <name type="scientific">Bambusicola thoracicus</name>
    <name type="common">Chinese bamboo-partridge</name>
    <name type="synonym">Perdix thoracica</name>
    <dbReference type="NCBI Taxonomy" id="9083"/>
    <lineage>
        <taxon>Eukaryota</taxon>
        <taxon>Metazoa</taxon>
        <taxon>Chordata</taxon>
        <taxon>Craniata</taxon>
        <taxon>Vertebrata</taxon>
        <taxon>Euteleostomi</taxon>
        <taxon>Archelosauria</taxon>
        <taxon>Archosauria</taxon>
        <taxon>Dinosauria</taxon>
        <taxon>Saurischia</taxon>
        <taxon>Theropoda</taxon>
        <taxon>Coelurosauria</taxon>
        <taxon>Aves</taxon>
        <taxon>Neognathae</taxon>
        <taxon>Galloanserae</taxon>
        <taxon>Galliformes</taxon>
        <taxon>Phasianidae</taxon>
        <taxon>Perdicinae</taxon>
        <taxon>Bambusicola</taxon>
    </lineage>
</organism>
<accession>A0A2P4SCY9</accession>
<dbReference type="OrthoDB" id="4062651at2759"/>
<protein>
    <submittedName>
        <fullName evidence="2">Uncharacterized protein</fullName>
    </submittedName>
</protein>
<gene>
    <name evidence="2" type="ORF">CIB84_014267</name>
</gene>
<reference evidence="2 3" key="1">
    <citation type="submission" date="2018-01" db="EMBL/GenBank/DDBJ databases">
        <title>Comparison of the Chinese Bamboo Partridge and Red Junglefowl genome sequences highlights the importance of demography in genome evolution.</title>
        <authorList>
            <person name="Tiley G.P."/>
            <person name="Kimball R.T."/>
            <person name="Braun E.L."/>
            <person name="Burleigh J.G."/>
        </authorList>
    </citation>
    <scope>NUCLEOTIDE SEQUENCE [LARGE SCALE GENOMIC DNA]</scope>
    <source>
        <strain evidence="2">RTK389</strain>
        <tissue evidence="2">Blood</tissue>
    </source>
</reference>
<feature type="non-terminal residue" evidence="2">
    <location>
        <position position="1"/>
    </location>
</feature>
<proteinExistence type="predicted"/>
<dbReference type="AlphaFoldDB" id="A0A2P4SCY9"/>
<name>A0A2P4SCY9_BAMTH</name>
<evidence type="ECO:0000313" key="2">
    <source>
        <dbReference type="EMBL" id="POI21985.1"/>
    </source>
</evidence>
<feature type="region of interest" description="Disordered" evidence="1">
    <location>
        <begin position="148"/>
        <end position="174"/>
    </location>
</feature>
<evidence type="ECO:0000313" key="3">
    <source>
        <dbReference type="Proteomes" id="UP000237246"/>
    </source>
</evidence>
<sequence>KCRPFKWDFEEYSKKEISTAVYILMHAKETAINACKGSEVYTLQTGTQNSEVICQQKLSQVMSKKIPPVLPSLSPILLGSSTNTARRENILKADLTNPIAQDPTKKGSHLVHFKLFLFNCPYSDKRKPFCTLPLSGPIAGRENCQHKDPPLTLKHRPQTMHPEQPVTGKTALPV</sequence>
<dbReference type="EMBL" id="PPHD01062826">
    <property type="protein sequence ID" value="POI21985.1"/>
    <property type="molecule type" value="Genomic_DNA"/>
</dbReference>
<keyword evidence="3" id="KW-1185">Reference proteome</keyword>
<comment type="caution">
    <text evidence="2">The sequence shown here is derived from an EMBL/GenBank/DDBJ whole genome shotgun (WGS) entry which is preliminary data.</text>
</comment>
<evidence type="ECO:0000256" key="1">
    <source>
        <dbReference type="SAM" id="MobiDB-lite"/>
    </source>
</evidence>
<dbReference type="Proteomes" id="UP000237246">
    <property type="component" value="Unassembled WGS sequence"/>
</dbReference>